<proteinExistence type="predicted"/>
<evidence type="ECO:0000313" key="2">
    <source>
        <dbReference type="EMBL" id="KZT07724.1"/>
    </source>
</evidence>
<dbReference type="PANTHER" id="PTHR38134:SF2">
    <property type="entry name" value="GALACTOKINASE"/>
    <property type="match status" value="1"/>
</dbReference>
<dbReference type="STRING" id="1314785.A0A165ETH1"/>
<dbReference type="RefSeq" id="XP_040765464.1">
    <property type="nucleotide sequence ID" value="XM_040908680.1"/>
</dbReference>
<protein>
    <submittedName>
        <fullName evidence="2">Uncharacterized protein</fullName>
    </submittedName>
</protein>
<reference evidence="2 3" key="1">
    <citation type="journal article" date="2016" name="Mol. Biol. Evol.">
        <title>Comparative Genomics of Early-Diverging Mushroom-Forming Fungi Provides Insights into the Origins of Lignocellulose Decay Capabilities.</title>
        <authorList>
            <person name="Nagy L.G."/>
            <person name="Riley R."/>
            <person name="Tritt A."/>
            <person name="Adam C."/>
            <person name="Daum C."/>
            <person name="Floudas D."/>
            <person name="Sun H."/>
            <person name="Yadav J.S."/>
            <person name="Pangilinan J."/>
            <person name="Larsson K.H."/>
            <person name="Matsuura K."/>
            <person name="Barry K."/>
            <person name="Labutti K."/>
            <person name="Kuo R."/>
            <person name="Ohm R.A."/>
            <person name="Bhattacharya S.S."/>
            <person name="Shirouzu T."/>
            <person name="Yoshinaga Y."/>
            <person name="Martin F.M."/>
            <person name="Grigoriev I.V."/>
            <person name="Hibbett D.S."/>
        </authorList>
    </citation>
    <scope>NUCLEOTIDE SEQUENCE [LARGE SCALE GENOMIC DNA]</scope>
    <source>
        <strain evidence="2 3">93-53</strain>
    </source>
</reference>
<dbReference type="GeneID" id="63825709"/>
<sequence>MSGPPAHRGHCFAYYCSGHGYGHATRVSAFARHLLSLEPQPIVNIVSSAAKHVFADSIAQGALYRYADIDPVIVQPLAYRVDRQKSVDVLQSFLRKKDRKVIEESQWLTEIGVDCVLSDAAFLGCLAANAAGIPSVLITNFSFDSVYSYLSTSFIDKASPRPDDLDVQQLQAQIILPPDVPMAADALKPLVDEIFLGFRCADLLLRLPGAIPIPSFTVHPDLPSPSWVDNILQRFAPEVVEHLLGSPTSYNLHPSVEFPAPYGPKPIPRIALPAPLLVRSPNPSVYTPAGRRKLLNSIGVPPYLQDPDTTKILIVSFGGQVFRKPQSRIHSRSPSRAGTPGPFASAASRPVNGLPSRVGTPGPLVLPTSKSINVFPREAPLPKPSDLSKEYFPDPDLLSVALRSMNLSSYMSQPPSSPGLPPPRVITRARGKSQLAIPGAPPVIMTTSPVVNKSPPPAQAPTFNRIPASPVTEQRLVSDRFDDVSEQLVPEAEDGFEEEEPRLLPDETWIAIVCGVSKEWAREDGEELPGNFYVAPRDVYMPDLTAVADVLLGKLGYGTVSECVDACTPFVYVPRPLFIEEHGLRLLLDTEGVGVELSRTSYETGEWADAIEEAYQKGAGAKARKRQEGETGKRKQEGLEMARGLVDWVDRWKAGVMAEMATVENELQ</sequence>
<dbReference type="InterPro" id="IPR053205">
    <property type="entry name" value="GHMP_kinase_L-arabinokinase"/>
</dbReference>
<organism evidence="2 3">
    <name type="scientific">Laetiporus sulphureus 93-53</name>
    <dbReference type="NCBI Taxonomy" id="1314785"/>
    <lineage>
        <taxon>Eukaryota</taxon>
        <taxon>Fungi</taxon>
        <taxon>Dikarya</taxon>
        <taxon>Basidiomycota</taxon>
        <taxon>Agaricomycotina</taxon>
        <taxon>Agaricomycetes</taxon>
        <taxon>Polyporales</taxon>
        <taxon>Laetiporus</taxon>
    </lineage>
</organism>
<name>A0A165ETH1_9APHY</name>
<feature type="region of interest" description="Disordered" evidence="1">
    <location>
        <begin position="325"/>
        <end position="368"/>
    </location>
</feature>
<dbReference type="EMBL" id="KV427618">
    <property type="protein sequence ID" value="KZT07724.1"/>
    <property type="molecule type" value="Genomic_DNA"/>
</dbReference>
<dbReference type="Proteomes" id="UP000076871">
    <property type="component" value="Unassembled WGS sequence"/>
</dbReference>
<keyword evidence="3" id="KW-1185">Reference proteome</keyword>
<gene>
    <name evidence="2" type="ORF">LAESUDRAFT_724720</name>
</gene>
<evidence type="ECO:0000256" key="1">
    <source>
        <dbReference type="SAM" id="MobiDB-lite"/>
    </source>
</evidence>
<dbReference type="PANTHER" id="PTHR38134">
    <property type="entry name" value="SLR1395 PROTEIN"/>
    <property type="match status" value="1"/>
</dbReference>
<dbReference type="Gene3D" id="3.40.50.2000">
    <property type="entry name" value="Glycogen Phosphorylase B"/>
    <property type="match status" value="1"/>
</dbReference>
<evidence type="ECO:0000313" key="3">
    <source>
        <dbReference type="Proteomes" id="UP000076871"/>
    </source>
</evidence>
<dbReference type="SUPFAM" id="SSF53756">
    <property type="entry name" value="UDP-Glycosyltransferase/glycogen phosphorylase"/>
    <property type="match status" value="2"/>
</dbReference>
<dbReference type="OrthoDB" id="1684102at2759"/>
<dbReference type="InParanoid" id="A0A165ETH1"/>
<accession>A0A165ETH1</accession>
<dbReference type="AlphaFoldDB" id="A0A165ETH1"/>